<accession>A0A933GLC8</accession>
<sequence>MRRVALAGYPIRAVMMPVIPVEGWQDIYSAFIRHLIETVPLRRLTIGGICSYKAARVLMESKLGLYNPVSVSIDSIIKSQDGRARYSESLRREIYSHVIQVARSLRPELEIALCLEDKELWQKTGVGNNLGRCNCIL</sequence>
<gene>
    <name evidence="1" type="ORF">HY730_06420</name>
</gene>
<reference evidence="1" key="1">
    <citation type="submission" date="2020-07" db="EMBL/GenBank/DDBJ databases">
        <title>Huge and variable diversity of episymbiotic CPR bacteria and DPANN archaea in groundwater ecosystems.</title>
        <authorList>
            <person name="He C.Y."/>
            <person name="Keren R."/>
            <person name="Whittaker M."/>
            <person name="Farag I.F."/>
            <person name="Doudna J."/>
            <person name="Cate J.H.D."/>
            <person name="Banfield J.F."/>
        </authorList>
    </citation>
    <scope>NUCLEOTIDE SEQUENCE</scope>
    <source>
        <strain evidence="1">NC_groundwater_1482_Ag_S-0.65um_47_24</strain>
    </source>
</reference>
<organism evidence="1 2">
    <name type="scientific">Tectimicrobiota bacterium</name>
    <dbReference type="NCBI Taxonomy" id="2528274"/>
    <lineage>
        <taxon>Bacteria</taxon>
        <taxon>Pseudomonadati</taxon>
        <taxon>Nitrospinota/Tectimicrobiota group</taxon>
        <taxon>Candidatus Tectimicrobiota</taxon>
    </lineage>
</organism>
<protein>
    <submittedName>
        <fullName evidence="1">Uncharacterized protein</fullName>
    </submittedName>
</protein>
<dbReference type="EMBL" id="JACQWF010000285">
    <property type="protein sequence ID" value="MBI4595998.1"/>
    <property type="molecule type" value="Genomic_DNA"/>
</dbReference>
<evidence type="ECO:0000313" key="1">
    <source>
        <dbReference type="EMBL" id="MBI4595998.1"/>
    </source>
</evidence>
<dbReference type="Gene3D" id="3.80.30.30">
    <property type="match status" value="1"/>
</dbReference>
<evidence type="ECO:0000313" key="2">
    <source>
        <dbReference type="Proteomes" id="UP000772181"/>
    </source>
</evidence>
<name>A0A933GLC8_UNCTE</name>
<proteinExistence type="predicted"/>
<comment type="caution">
    <text evidence="1">The sequence shown here is derived from an EMBL/GenBank/DDBJ whole genome shotgun (WGS) entry which is preliminary data.</text>
</comment>
<dbReference type="AlphaFoldDB" id="A0A933GLC8"/>
<dbReference type="Proteomes" id="UP000772181">
    <property type="component" value="Unassembled WGS sequence"/>
</dbReference>